<name>A0A8H3KWB1_9GLOM</name>
<sequence>MRKRYIYNTTEESEQRYRIRNHFTNRTATLAPSSTTAFSHSYRTNMQISPPLPKNNDDMEVQYDHKDDDMISQYEYDNDDIISQYAFDNLYNEEEEEEEGTEEGGEEEEEEETEEGGEEEEEEETEEGGEEEEKEAETGGDDHRQIVDEALDKNKMPSYNGDGEFAPYFENFTTASLFCWLQKHNISTSAYEDLVDVLHNSKFNPSHVVKNIRRFREWRKRLPLIPISAKPISILSKKTPSISKEIKNAYQFSIRDIIWYVLNNPSILRCMYFGPGIDSETKSEHWHGTLWGESPLFGDDQIKILEVIYKSGEFIYYHYNNERQLGRLRAILKNANNEYRLRIQEVVSYDNLPEIFKGRVRQERSIAGEVWLKDEAYQTIAISQVLEKANVMIVYQHQYVPETALRITEIIYRYQSRWHIRDVIFSYQHPSDYITLRLPPSSLPVYKLFIDLYYDDFGTYRNVYHLLGGIYLQFGNMPSHERKLLKNHFVLGFVPFGGNFNEFIQPFISEMKEFEQGKLMKVNGQDAWVIAGLGVVTADLPQGNDMAGVLRHNAMKGCRTCSVSYNSLTDFNQDLQKISRYHHVTDNQFKEILRENGTSAKKHLGSQYGEDDFIEVWKEFEKPKKWSRLPNPISHHASFMMSDYFQLAMIMPFILYRFLKANNFIKTKEEWNWNKNATFGIRVSRISLKESEAATIKKNTGVARIDLVPKSVISCWVHVAKTMKAVFSSEFTTGSYQSLQKCLQDELIILPKVFADFINLPNLHINMHLSMHAQTFGTLNNTQVGIKEMVHRIFKGIVPNTNHKDIDLDLIKRYNTLFAIRHLSDGGIDPRFTRPCASFTSLGYLLSDWYFTEDKSSNEEQISNDDDVTSPVEFISNISLKRGMSKKNQDNLLQNILNFKSELSESYKDMRLGGAALIYSNSISWYEFASYTIEEENGTFAKVTLHLNDFIMINDEDFNESYAIIRGIFKHKGNNKKYYAFIVIDWFEDNNREHPVLECPLYYLRTIESQRWRSIFPISAIDSVNKVHFIHNCNPGCQDHYNSTNKSWIKNNYYFKAI</sequence>
<evidence type="ECO:0000313" key="3">
    <source>
        <dbReference type="Proteomes" id="UP000615446"/>
    </source>
</evidence>
<comment type="caution">
    <text evidence="2">The sequence shown here is derived from an EMBL/GenBank/DDBJ whole genome shotgun (WGS) entry which is preliminary data.</text>
</comment>
<protein>
    <recommendedName>
        <fullName evidence="4">BAH domain-containing protein</fullName>
    </recommendedName>
</protein>
<dbReference type="AlphaFoldDB" id="A0A8H3KWB1"/>
<dbReference type="EMBL" id="BLAL01000016">
    <property type="protein sequence ID" value="GES75385.1"/>
    <property type="molecule type" value="Genomic_DNA"/>
</dbReference>
<evidence type="ECO:0008006" key="4">
    <source>
        <dbReference type="Google" id="ProtNLM"/>
    </source>
</evidence>
<evidence type="ECO:0000256" key="1">
    <source>
        <dbReference type="SAM" id="MobiDB-lite"/>
    </source>
</evidence>
<dbReference type="Proteomes" id="UP000615446">
    <property type="component" value="Unassembled WGS sequence"/>
</dbReference>
<evidence type="ECO:0000313" key="2">
    <source>
        <dbReference type="EMBL" id="GES75385.1"/>
    </source>
</evidence>
<accession>A0A8H3KWB1</accession>
<feature type="compositionally biased region" description="Acidic residues" evidence="1">
    <location>
        <begin position="92"/>
        <end position="135"/>
    </location>
</feature>
<organism evidence="2 3">
    <name type="scientific">Rhizophagus clarus</name>
    <dbReference type="NCBI Taxonomy" id="94130"/>
    <lineage>
        <taxon>Eukaryota</taxon>
        <taxon>Fungi</taxon>
        <taxon>Fungi incertae sedis</taxon>
        <taxon>Mucoromycota</taxon>
        <taxon>Glomeromycotina</taxon>
        <taxon>Glomeromycetes</taxon>
        <taxon>Glomerales</taxon>
        <taxon>Glomeraceae</taxon>
        <taxon>Rhizophagus</taxon>
    </lineage>
</organism>
<proteinExistence type="predicted"/>
<feature type="region of interest" description="Disordered" evidence="1">
    <location>
        <begin position="92"/>
        <end position="144"/>
    </location>
</feature>
<reference evidence="2" key="1">
    <citation type="submission" date="2019-10" db="EMBL/GenBank/DDBJ databases">
        <title>Conservation and host-specific expression of non-tandemly repeated heterogenous ribosome RNA gene in arbuscular mycorrhizal fungi.</title>
        <authorList>
            <person name="Maeda T."/>
            <person name="Kobayashi Y."/>
            <person name="Nakagawa T."/>
            <person name="Ezawa T."/>
            <person name="Yamaguchi K."/>
            <person name="Bino T."/>
            <person name="Nishimoto Y."/>
            <person name="Shigenobu S."/>
            <person name="Kawaguchi M."/>
        </authorList>
    </citation>
    <scope>NUCLEOTIDE SEQUENCE</scope>
    <source>
        <strain evidence="2">HR1</strain>
    </source>
</reference>
<gene>
    <name evidence="2" type="ORF">RCL2_000282700</name>
</gene>